<reference evidence="1" key="1">
    <citation type="submission" date="2024-03" db="EMBL/GenBank/DDBJ databases">
        <title>Human intestinal bacterial collection.</title>
        <authorList>
            <person name="Pauvert C."/>
            <person name="Hitch T.C.A."/>
            <person name="Clavel T."/>
        </authorList>
    </citation>
    <scope>NUCLEOTIDE SEQUENCE</scope>
    <source>
        <strain evidence="1">CLA-AA-H227</strain>
    </source>
</reference>
<evidence type="ECO:0000313" key="1">
    <source>
        <dbReference type="EMBL" id="MEQ2529066.1"/>
    </source>
</evidence>
<name>A0ACC6SG36_9BACI</name>
<keyword evidence="1" id="KW-0067">ATP-binding</keyword>
<keyword evidence="1" id="KW-0547">Nucleotide-binding</keyword>
<keyword evidence="2" id="KW-1185">Reference proteome</keyword>
<protein>
    <submittedName>
        <fullName evidence="1">Helicase-related protein</fullName>
    </submittedName>
</protein>
<keyword evidence="1" id="KW-0378">Hydrolase</keyword>
<comment type="caution">
    <text evidence="1">The sequence shown here is derived from an EMBL/GenBank/DDBJ whole genome shotgun (WGS) entry which is preliminary data.</text>
</comment>
<organism evidence="1 2">
    <name type="scientific">Robertmurraya yapensis</name>
    <name type="common">ex Hitch et al 2024</name>
    <dbReference type="NCBI Taxonomy" id="3133160"/>
    <lineage>
        <taxon>Bacteria</taxon>
        <taxon>Bacillati</taxon>
        <taxon>Bacillota</taxon>
        <taxon>Bacilli</taxon>
        <taxon>Bacillales</taxon>
        <taxon>Bacillaceae</taxon>
        <taxon>Robertmurraya</taxon>
    </lineage>
</organism>
<gene>
    <name evidence="1" type="ORF">WMO40_20540</name>
</gene>
<dbReference type="EMBL" id="JBBMEW010000027">
    <property type="protein sequence ID" value="MEQ2529066.1"/>
    <property type="molecule type" value="Genomic_DNA"/>
</dbReference>
<dbReference type="Proteomes" id="UP001439875">
    <property type="component" value="Unassembled WGS sequence"/>
</dbReference>
<keyword evidence="1" id="KW-0347">Helicase</keyword>
<proteinExistence type="predicted"/>
<accession>A0ACC6SG36</accession>
<sequence>MTKKIRVTEDGKQFEAFLKVALTITDDKGEKLLIGVAFAGSLTACRAVHAALYTPYIEIFDEHTGRVEKIRSSQSFRRIEEVNGKVCHIFAMPRMAVGEDYQEAVLQHSKNDNQAMPERVVMTWNQDIYEVAGHFLAETFGLPRSQEWTKHYLSVLPLDKLQKVDIETTKVAGELSNLKAFVIKSMKEEEMLSYVEDGIQMGYLKTKSEGITSVAATFQENWSTEDYLRANAGPLFKKIDKYMKPLYDGSYFLKYIAETNRVSVPAQARSVMGLLNVLKQKVGAFLVAGMGTGKTQMSLTATYTKARQREDSGAKDGFRTLIVAPSNVLPKWATSEIPTALGTTCIIESSLLSKVDSFQHSRNRKEYKLWAEYKKAKNIVTVINSSEDALVYIQLIKSGWKIPKGKIHFVLVSTDRMKLHSFGFVLGARWNPYHFHWESPETGKPLQSPKVKLEDRKAGVQAGWSDVVEKPSNPPTQAEIKEARKNGVLDTHGLPIGYVKKWKPEVRSFQENYESEKSNRSFARPALKKYGESKYGNRWMIAQLFQRMLPKHFHMGIFDEIHQMKAQGSGRGMAFHKILKSCRKSLFLTGTLTNGASSSIQAVLWRVFPKELIDLGFSHKTTAETWAQRYGVLEKVRKIDDSASHVGVTTNRKKDDVIVKEKPGISPELVANHLLDKSVFLDVGELQVPMITLEEKPIVVTLDDDHLDEYKKFHSSMYNASHALQRDLGSAAWSKFNPSVLNYADQPTLGMSVEFKGKDGEILKHITAPSFPDSYETAKERKLVELVLQRLAQNRRVIIYTNFTQEYRTNQRLQKVLKRNGIDTVILDGKISTDQRFEWLEQQTEKGTKVIITNQRLVEVGLDLLSFPTIIFWQMNDDINTVRQAAKRAHRLGQHLHCEVLYLINEKTQQMAQFQRLMSRRVAALLVEGAIERSDDLAKYADLSAGSLTNDLSKMLESSEIANAWEQAAQKDIDSKLEMVSEEEFQQKIAEAFAKLTQETKMLCGYVEPVKDTSNDELEALFNSVNDFDLDAVFASFDDISDDDLEAIEAILSNEPKESNGVMPKVVTMDQPSTKKSKRSSQKEDIYDGLSLFDFVG</sequence>
<evidence type="ECO:0000313" key="2">
    <source>
        <dbReference type="Proteomes" id="UP001439875"/>
    </source>
</evidence>